<name>A0A396JD40_MEDTR</name>
<keyword evidence="2" id="KW-0548">Nucleotidyltransferase</keyword>
<keyword evidence="2" id="KW-0695">RNA-directed DNA polymerase</keyword>
<evidence type="ECO:0000313" key="2">
    <source>
        <dbReference type="EMBL" id="RHN76080.1"/>
    </source>
</evidence>
<reference evidence="2" key="1">
    <citation type="journal article" date="2018" name="Nat. Plants">
        <title>Whole-genome landscape of Medicago truncatula symbiotic genes.</title>
        <authorList>
            <person name="Pecrix Y."/>
            <person name="Gamas P."/>
            <person name="Carrere S."/>
        </authorList>
    </citation>
    <scope>NUCLEOTIDE SEQUENCE</scope>
    <source>
        <tissue evidence="2">Leaves</tissue>
    </source>
</reference>
<dbReference type="EMBL" id="PSQE01000002">
    <property type="protein sequence ID" value="RHN76080.1"/>
    <property type="molecule type" value="Genomic_DNA"/>
</dbReference>
<comment type="caution">
    <text evidence="2">The sequence shown here is derived from an EMBL/GenBank/DDBJ whole genome shotgun (WGS) entry which is preliminary data.</text>
</comment>
<sequence length="164" mass="18975">MWKSRAPSKVVAFAWRALLNRVPTKLNLALRKVLGPEDSKLCVLCNRLDESSTRLFLHCEVASLVWSKLMWWLENFFIIPPNLFVHWECWNGGVRIKNVKKGLNLIWHATIWVLWKTRNDKIFKDYNLEFPAVLWPSAVCASRCWFPGLQGADFGLAAAAVWCC</sequence>
<proteinExistence type="predicted"/>
<dbReference type="GO" id="GO:0003964">
    <property type="term" value="F:RNA-directed DNA polymerase activity"/>
    <property type="evidence" value="ECO:0007669"/>
    <property type="project" value="UniProtKB-KW"/>
</dbReference>
<organism evidence="2">
    <name type="scientific">Medicago truncatula</name>
    <name type="common">Barrel medic</name>
    <name type="synonym">Medicago tribuloides</name>
    <dbReference type="NCBI Taxonomy" id="3880"/>
    <lineage>
        <taxon>Eukaryota</taxon>
        <taxon>Viridiplantae</taxon>
        <taxon>Streptophyta</taxon>
        <taxon>Embryophyta</taxon>
        <taxon>Tracheophyta</taxon>
        <taxon>Spermatophyta</taxon>
        <taxon>Magnoliopsida</taxon>
        <taxon>eudicotyledons</taxon>
        <taxon>Gunneridae</taxon>
        <taxon>Pentapetalae</taxon>
        <taxon>rosids</taxon>
        <taxon>fabids</taxon>
        <taxon>Fabales</taxon>
        <taxon>Fabaceae</taxon>
        <taxon>Papilionoideae</taxon>
        <taxon>50 kb inversion clade</taxon>
        <taxon>NPAAA clade</taxon>
        <taxon>Hologalegina</taxon>
        <taxon>IRL clade</taxon>
        <taxon>Trifolieae</taxon>
        <taxon>Medicago</taxon>
    </lineage>
</organism>
<keyword evidence="2" id="KW-0808">Transferase</keyword>
<accession>A0A396JD40</accession>
<dbReference type="InterPro" id="IPR026960">
    <property type="entry name" value="RVT-Znf"/>
</dbReference>
<gene>
    <name evidence="2" type="ORF">MtrunA17_Chr2g0328151</name>
</gene>
<dbReference type="AlphaFoldDB" id="A0A396JD40"/>
<dbReference type="Gramene" id="rna12356">
    <property type="protein sequence ID" value="RHN76080.1"/>
    <property type="gene ID" value="gene12356"/>
</dbReference>
<dbReference type="Proteomes" id="UP000265566">
    <property type="component" value="Chromosome 2"/>
</dbReference>
<feature type="domain" description="Reverse transcriptase zinc-binding" evidence="1">
    <location>
        <begin position="1"/>
        <end position="66"/>
    </location>
</feature>
<evidence type="ECO:0000259" key="1">
    <source>
        <dbReference type="Pfam" id="PF13966"/>
    </source>
</evidence>
<protein>
    <submittedName>
        <fullName evidence="2">Putative reverse transcriptase zinc-binding domain-containing protein</fullName>
    </submittedName>
</protein>
<dbReference type="Pfam" id="PF13966">
    <property type="entry name" value="zf-RVT"/>
    <property type="match status" value="1"/>
</dbReference>